<comment type="caution">
    <text evidence="2">The sequence shown here is derived from an EMBL/GenBank/DDBJ whole genome shotgun (WGS) entry which is preliminary data.</text>
</comment>
<dbReference type="Proteomes" id="UP001177670">
    <property type="component" value="Unassembled WGS sequence"/>
</dbReference>
<dbReference type="EMBL" id="JAHYIQ010000004">
    <property type="protein sequence ID" value="KAK1132556.1"/>
    <property type="molecule type" value="Genomic_DNA"/>
</dbReference>
<sequence>MDLRISRSPLETKCCHVPRGRNDDDDDGDDNDGLGPAERTNIGNLSSAAKQALSRNDKNQTGRTGHRQR</sequence>
<name>A0AA40KTT5_9HYME</name>
<evidence type="ECO:0000313" key="2">
    <source>
        <dbReference type="EMBL" id="KAK1132556.1"/>
    </source>
</evidence>
<evidence type="ECO:0000313" key="3">
    <source>
        <dbReference type="Proteomes" id="UP001177670"/>
    </source>
</evidence>
<keyword evidence="3" id="KW-1185">Reference proteome</keyword>
<proteinExistence type="predicted"/>
<organism evidence="2 3">
    <name type="scientific">Melipona bicolor</name>
    <dbReference type="NCBI Taxonomy" id="60889"/>
    <lineage>
        <taxon>Eukaryota</taxon>
        <taxon>Metazoa</taxon>
        <taxon>Ecdysozoa</taxon>
        <taxon>Arthropoda</taxon>
        <taxon>Hexapoda</taxon>
        <taxon>Insecta</taxon>
        <taxon>Pterygota</taxon>
        <taxon>Neoptera</taxon>
        <taxon>Endopterygota</taxon>
        <taxon>Hymenoptera</taxon>
        <taxon>Apocrita</taxon>
        <taxon>Aculeata</taxon>
        <taxon>Apoidea</taxon>
        <taxon>Anthophila</taxon>
        <taxon>Apidae</taxon>
        <taxon>Melipona</taxon>
    </lineage>
</organism>
<reference evidence="2" key="1">
    <citation type="submission" date="2021-10" db="EMBL/GenBank/DDBJ databases">
        <title>Melipona bicolor Genome sequencing and assembly.</title>
        <authorList>
            <person name="Araujo N.S."/>
            <person name="Arias M.C."/>
        </authorList>
    </citation>
    <scope>NUCLEOTIDE SEQUENCE</scope>
    <source>
        <strain evidence="2">USP_2M_L1-L4_2017</strain>
        <tissue evidence="2">Whole body</tissue>
    </source>
</reference>
<accession>A0AA40KTT5</accession>
<dbReference type="AlphaFoldDB" id="A0AA40KTT5"/>
<gene>
    <name evidence="2" type="ORF">K0M31_013939</name>
</gene>
<evidence type="ECO:0000256" key="1">
    <source>
        <dbReference type="SAM" id="MobiDB-lite"/>
    </source>
</evidence>
<feature type="compositionally biased region" description="Acidic residues" evidence="1">
    <location>
        <begin position="23"/>
        <end position="32"/>
    </location>
</feature>
<feature type="region of interest" description="Disordered" evidence="1">
    <location>
        <begin position="1"/>
        <end position="69"/>
    </location>
</feature>
<protein>
    <submittedName>
        <fullName evidence="2">Uncharacterized protein</fullName>
    </submittedName>
</protein>